<dbReference type="InterPro" id="IPR036116">
    <property type="entry name" value="FN3_sf"/>
</dbReference>
<dbReference type="Proteomes" id="UP001237592">
    <property type="component" value="Unassembled WGS sequence"/>
</dbReference>
<comment type="caution">
    <text evidence="2">The sequence shown here is derived from an EMBL/GenBank/DDBJ whole genome shotgun (WGS) entry which is preliminary data.</text>
</comment>
<gene>
    <name evidence="2" type="ORF">RB624_03895</name>
</gene>
<sequence>MASNKNDPVKIALLTNASNDYDEAFKTCVKKGREYQNRISNTGGIELGVATVGIIAGSIVVPALAAKAAAKSVIAAWGGVSGSANAIQYAANEKGISAANYSAAYTVMTNKMMAAMSKYNSAGTDVTKARNAVSELIIACQFPSPGEIAAAIPPSAPMPPKTINFSRGANDTAIVTITPGADTSGNSNVIDYIATISPVGPVVHSTDFRAPEAPTFRITAIPPGSYTLTIRAQNKVGTSPALIEEVK</sequence>
<dbReference type="Gene3D" id="2.60.40.10">
    <property type="entry name" value="Immunoglobulins"/>
    <property type="match status" value="1"/>
</dbReference>
<organism evidence="2 3">
    <name type="scientific">Janthinobacterium lividum</name>
    <dbReference type="NCBI Taxonomy" id="29581"/>
    <lineage>
        <taxon>Bacteria</taxon>
        <taxon>Pseudomonadati</taxon>
        <taxon>Pseudomonadota</taxon>
        <taxon>Betaproteobacteria</taxon>
        <taxon>Burkholderiales</taxon>
        <taxon>Oxalobacteraceae</taxon>
        <taxon>Janthinobacterium</taxon>
    </lineage>
</organism>
<evidence type="ECO:0000313" key="3">
    <source>
        <dbReference type="Proteomes" id="UP001237592"/>
    </source>
</evidence>
<proteinExistence type="predicted"/>
<dbReference type="SMART" id="SM00060">
    <property type="entry name" value="FN3"/>
    <property type="match status" value="1"/>
</dbReference>
<name>A0ABU0XND6_9BURK</name>
<keyword evidence="3" id="KW-1185">Reference proteome</keyword>
<dbReference type="InterPro" id="IPR013783">
    <property type="entry name" value="Ig-like_fold"/>
</dbReference>
<evidence type="ECO:0000259" key="1">
    <source>
        <dbReference type="PROSITE" id="PS50853"/>
    </source>
</evidence>
<protein>
    <submittedName>
        <fullName evidence="2">Fibronectin type III domain-containing protein</fullName>
    </submittedName>
</protein>
<feature type="domain" description="Fibronectin type-III" evidence="1">
    <location>
        <begin position="156"/>
        <end position="247"/>
    </location>
</feature>
<accession>A0ABU0XND6</accession>
<reference evidence="2 3" key="1">
    <citation type="submission" date="2023-08" db="EMBL/GenBank/DDBJ databases">
        <title>Draft genome sequence of Janthinobacterium lividum.</title>
        <authorList>
            <person name="Chun B.H."/>
            <person name="Lee Y."/>
        </authorList>
    </citation>
    <scope>NUCLEOTIDE SEQUENCE [LARGE SCALE GENOMIC DNA]</scope>
    <source>
        <strain evidence="2 3">AMJK</strain>
    </source>
</reference>
<dbReference type="InterPro" id="IPR003961">
    <property type="entry name" value="FN3_dom"/>
</dbReference>
<dbReference type="SUPFAM" id="SSF49265">
    <property type="entry name" value="Fibronectin type III"/>
    <property type="match status" value="1"/>
</dbReference>
<dbReference type="PROSITE" id="PS50853">
    <property type="entry name" value="FN3"/>
    <property type="match status" value="1"/>
</dbReference>
<dbReference type="CDD" id="cd00063">
    <property type="entry name" value="FN3"/>
    <property type="match status" value="1"/>
</dbReference>
<evidence type="ECO:0000313" key="2">
    <source>
        <dbReference type="EMBL" id="MDQ4625027.1"/>
    </source>
</evidence>
<dbReference type="EMBL" id="JAVFKP010000001">
    <property type="protein sequence ID" value="MDQ4625027.1"/>
    <property type="molecule type" value="Genomic_DNA"/>
</dbReference>
<dbReference type="RefSeq" id="WP_307778363.1">
    <property type="nucleotide sequence ID" value="NZ_JAVFKP010000001.1"/>
</dbReference>